<dbReference type="EMBL" id="MU001679">
    <property type="protein sequence ID" value="KAF2457952.1"/>
    <property type="molecule type" value="Genomic_DNA"/>
</dbReference>
<keyword evidence="4" id="KW-1185">Reference proteome</keyword>
<keyword evidence="3" id="KW-0648">Protein biosynthesis</keyword>
<gene>
    <name evidence="3" type="ORF">BDY21DRAFT_343231</name>
</gene>
<feature type="compositionally biased region" description="Low complexity" evidence="2">
    <location>
        <begin position="645"/>
        <end position="655"/>
    </location>
</feature>
<evidence type="ECO:0000313" key="4">
    <source>
        <dbReference type="Proteomes" id="UP000799766"/>
    </source>
</evidence>
<evidence type="ECO:0000256" key="1">
    <source>
        <dbReference type="SAM" id="Coils"/>
    </source>
</evidence>
<organism evidence="3 4">
    <name type="scientific">Lineolata rhizophorae</name>
    <dbReference type="NCBI Taxonomy" id="578093"/>
    <lineage>
        <taxon>Eukaryota</taxon>
        <taxon>Fungi</taxon>
        <taxon>Dikarya</taxon>
        <taxon>Ascomycota</taxon>
        <taxon>Pezizomycotina</taxon>
        <taxon>Dothideomycetes</taxon>
        <taxon>Dothideomycetes incertae sedis</taxon>
        <taxon>Lineolatales</taxon>
        <taxon>Lineolataceae</taxon>
        <taxon>Lineolata</taxon>
    </lineage>
</organism>
<feature type="region of interest" description="Disordered" evidence="2">
    <location>
        <begin position="202"/>
        <end position="269"/>
    </location>
</feature>
<accession>A0A6A6P2J6</accession>
<protein>
    <submittedName>
        <fullName evidence="3">THO complex subunit 1 transcription elongation factor-domain-containing protein</fullName>
    </submittedName>
</protein>
<proteinExistence type="predicted"/>
<dbReference type="Pfam" id="PF11957">
    <property type="entry name" value="efThoc1"/>
    <property type="match status" value="1"/>
</dbReference>
<dbReference type="GO" id="GO:0006406">
    <property type="term" value="P:mRNA export from nucleus"/>
    <property type="evidence" value="ECO:0007669"/>
    <property type="project" value="TreeGrafter"/>
</dbReference>
<dbReference type="GO" id="GO:0003746">
    <property type="term" value="F:translation elongation factor activity"/>
    <property type="evidence" value="ECO:0007669"/>
    <property type="project" value="UniProtKB-KW"/>
</dbReference>
<feature type="compositionally biased region" description="Polar residues" evidence="2">
    <location>
        <begin position="219"/>
        <end position="230"/>
    </location>
</feature>
<keyword evidence="1" id="KW-0175">Coiled coil</keyword>
<dbReference type="PANTHER" id="PTHR13265:SF0">
    <property type="entry name" value="HPR1"/>
    <property type="match status" value="1"/>
</dbReference>
<dbReference type="PANTHER" id="PTHR13265">
    <property type="entry name" value="THO COMPLEX SUBUNIT 1"/>
    <property type="match status" value="1"/>
</dbReference>
<dbReference type="Proteomes" id="UP000799766">
    <property type="component" value="Unassembled WGS sequence"/>
</dbReference>
<dbReference type="InterPro" id="IPR021861">
    <property type="entry name" value="THO_THOC1"/>
</dbReference>
<sequence>MTGPEVASVEAATVRLEDLLGRARRVKQSNSIEPPLPVSEFASDDGLLAATEPDSRHAHNAVVETAARNLQYNVVAHTNIEDPAFVKVWNLLDILQILGDRDQCDPALVFWLVEDLLDSQSIDGCRKVFDYLESRRERLVTKDFQRNKHLVVLRSCNDLLRRLSRAEDAVFCGRVFVFLFQCFPLGDRSSVNLRGEFHTENVTTFEETPPAESVDQVDVESTGQKENGQQGDDEQPAQDADTSGPVKPPDESVKITVSQPTASDDGGKSMDTDKLYPVFWTLQEAFSDPRRLFSANYFAKFKAGLEATIAKFKEVPKVLQAQSDSARGVKRSAEDRHDEFASTYNPKYLTSRDLFKLELSDLAFQRHILVQTLILIDFLLSLTEKSKKRLAHLNPQRVLQYNYVLSEQDAEWALGMKATIANYLQEGPDGKFYYRMVDTVLSRDKNWVRWKLENCPPITQEPASSNEFLQAADSAQSACANKRMRPTAMGALDLKFLSDPDAVHGLEGLKARERYAPPPMETFTREIENLELDLDFAEGAEREALLEKKNAKTWATLRVAAKTKLSLFDKVEDGKNLSPLVEPNAVVEATREDMASVTDAPEGGRGESGGADMESGAKEARAGSSPGTAESRRQRAEQDEEEEPAQAAAASAAAA</sequence>
<dbReference type="AlphaFoldDB" id="A0A6A6P2J6"/>
<feature type="coiled-coil region" evidence="1">
    <location>
        <begin position="520"/>
        <end position="547"/>
    </location>
</feature>
<dbReference type="OrthoDB" id="10257415at2759"/>
<evidence type="ECO:0000313" key="3">
    <source>
        <dbReference type="EMBL" id="KAF2457952.1"/>
    </source>
</evidence>
<reference evidence="3" key="1">
    <citation type="journal article" date="2020" name="Stud. Mycol.">
        <title>101 Dothideomycetes genomes: a test case for predicting lifestyles and emergence of pathogens.</title>
        <authorList>
            <person name="Haridas S."/>
            <person name="Albert R."/>
            <person name="Binder M."/>
            <person name="Bloem J."/>
            <person name="Labutti K."/>
            <person name="Salamov A."/>
            <person name="Andreopoulos B."/>
            <person name="Baker S."/>
            <person name="Barry K."/>
            <person name="Bills G."/>
            <person name="Bluhm B."/>
            <person name="Cannon C."/>
            <person name="Castanera R."/>
            <person name="Culley D."/>
            <person name="Daum C."/>
            <person name="Ezra D."/>
            <person name="Gonzalez J."/>
            <person name="Henrissat B."/>
            <person name="Kuo A."/>
            <person name="Liang C."/>
            <person name="Lipzen A."/>
            <person name="Lutzoni F."/>
            <person name="Magnuson J."/>
            <person name="Mondo S."/>
            <person name="Nolan M."/>
            <person name="Ohm R."/>
            <person name="Pangilinan J."/>
            <person name="Park H.-J."/>
            <person name="Ramirez L."/>
            <person name="Alfaro M."/>
            <person name="Sun H."/>
            <person name="Tritt A."/>
            <person name="Yoshinaga Y."/>
            <person name="Zwiers L.-H."/>
            <person name="Turgeon B."/>
            <person name="Goodwin S."/>
            <person name="Spatafora J."/>
            <person name="Crous P."/>
            <person name="Grigoriev I."/>
        </authorList>
    </citation>
    <scope>NUCLEOTIDE SEQUENCE</scope>
    <source>
        <strain evidence="3">ATCC 16933</strain>
    </source>
</reference>
<feature type="region of interest" description="Disordered" evidence="2">
    <location>
        <begin position="587"/>
        <end position="655"/>
    </location>
</feature>
<name>A0A6A6P2J6_9PEZI</name>
<dbReference type="GO" id="GO:0000445">
    <property type="term" value="C:THO complex part of transcription export complex"/>
    <property type="evidence" value="ECO:0007669"/>
    <property type="project" value="TreeGrafter"/>
</dbReference>
<keyword evidence="3" id="KW-0251">Elongation factor</keyword>
<evidence type="ECO:0000256" key="2">
    <source>
        <dbReference type="SAM" id="MobiDB-lite"/>
    </source>
</evidence>